<dbReference type="Gene3D" id="3.40.50.1820">
    <property type="entry name" value="alpha/beta hydrolase"/>
    <property type="match status" value="1"/>
</dbReference>
<dbReference type="RefSeq" id="WP_103222797.1">
    <property type="nucleotide sequence ID" value="NZ_PPCN01000005.1"/>
</dbReference>
<evidence type="ECO:0000259" key="1">
    <source>
        <dbReference type="Pfam" id="PF12697"/>
    </source>
</evidence>
<organism evidence="2 3">
    <name type="scientific">Roseibium marinum</name>
    <dbReference type="NCBI Taxonomy" id="281252"/>
    <lineage>
        <taxon>Bacteria</taxon>
        <taxon>Pseudomonadati</taxon>
        <taxon>Pseudomonadota</taxon>
        <taxon>Alphaproteobacteria</taxon>
        <taxon>Hyphomicrobiales</taxon>
        <taxon>Stappiaceae</taxon>
        <taxon>Roseibium</taxon>
    </lineage>
</organism>
<keyword evidence="3" id="KW-1185">Reference proteome</keyword>
<protein>
    <submittedName>
        <fullName evidence="2">Pimeloyl-ACP methyl ester carboxylesterase</fullName>
    </submittedName>
</protein>
<reference evidence="2 3" key="1">
    <citation type="submission" date="2018-01" db="EMBL/GenBank/DDBJ databases">
        <title>Genomic Encyclopedia of Archaeal and Bacterial Type Strains, Phase II (KMG-II): from individual species to whole genera.</title>
        <authorList>
            <person name="Goeker M."/>
        </authorList>
    </citation>
    <scope>NUCLEOTIDE SEQUENCE [LARGE SCALE GENOMIC DNA]</scope>
    <source>
        <strain evidence="2 3">DSM 17023</strain>
    </source>
</reference>
<feature type="domain" description="AB hydrolase-1" evidence="1">
    <location>
        <begin position="5"/>
        <end position="237"/>
    </location>
</feature>
<sequence length="248" mass="26485">MADPVVLIHGAWQGSWAWAHLVPHLEAEGLEVHAVDLPGSGPETASAGDITLETVLDHLDDVLWNIGRPVSLVGHSGGGIVASAAGERFRDRVTRIAYVAGMMLPSGMTFGDLQTELQGRKGFSQGISDRIVYSDDRLSSTVPIEEAAAIFFNDCPRDVAMAAAGKLTPQAEGARAILPILTPERFGTLPRLYVEATDDRSVVLLAQRRMQDLVPGATIRSLPTGHAPQLSAPELLSRALAPFLLGRK</sequence>
<accession>A0A2S3UT37</accession>
<proteinExistence type="predicted"/>
<name>A0A2S3UT37_9HYPH</name>
<evidence type="ECO:0000313" key="2">
    <source>
        <dbReference type="EMBL" id="POF30824.1"/>
    </source>
</evidence>
<dbReference type="Proteomes" id="UP000236959">
    <property type="component" value="Unassembled WGS sequence"/>
</dbReference>
<dbReference type="PANTHER" id="PTHR37017">
    <property type="entry name" value="AB HYDROLASE-1 DOMAIN-CONTAINING PROTEIN-RELATED"/>
    <property type="match status" value="1"/>
</dbReference>
<dbReference type="OrthoDB" id="9814966at2"/>
<dbReference type="InterPro" id="IPR000073">
    <property type="entry name" value="AB_hydrolase_1"/>
</dbReference>
<dbReference type="PANTHER" id="PTHR37017:SF11">
    <property type="entry name" value="ESTERASE_LIPASE_THIOESTERASE DOMAIN-CONTAINING PROTEIN"/>
    <property type="match status" value="1"/>
</dbReference>
<dbReference type="InterPro" id="IPR052897">
    <property type="entry name" value="Sec-Metab_Biosynth_Hydrolase"/>
</dbReference>
<dbReference type="SUPFAM" id="SSF53474">
    <property type="entry name" value="alpha/beta-Hydrolases"/>
    <property type="match status" value="1"/>
</dbReference>
<dbReference type="Pfam" id="PF12697">
    <property type="entry name" value="Abhydrolase_6"/>
    <property type="match status" value="1"/>
</dbReference>
<dbReference type="InterPro" id="IPR029058">
    <property type="entry name" value="AB_hydrolase_fold"/>
</dbReference>
<dbReference type="EMBL" id="PPCN01000005">
    <property type="protein sequence ID" value="POF30824.1"/>
    <property type="molecule type" value="Genomic_DNA"/>
</dbReference>
<evidence type="ECO:0000313" key="3">
    <source>
        <dbReference type="Proteomes" id="UP000236959"/>
    </source>
</evidence>
<comment type="caution">
    <text evidence="2">The sequence shown here is derived from an EMBL/GenBank/DDBJ whole genome shotgun (WGS) entry which is preliminary data.</text>
</comment>
<dbReference type="AlphaFoldDB" id="A0A2S3UT37"/>
<gene>
    <name evidence="2" type="ORF">CLV41_1052</name>
</gene>